<keyword evidence="2" id="KW-1185">Reference proteome</keyword>
<accession>L1NGE4</accession>
<dbReference type="EMBL" id="AMEP01000048">
    <property type="protein sequence ID" value="EKY02579.1"/>
    <property type="molecule type" value="Genomic_DNA"/>
</dbReference>
<protein>
    <submittedName>
        <fullName evidence="1">Uncharacterized protein</fullName>
    </submittedName>
</protein>
<dbReference type="PANTHER" id="PTHR34585:SF22">
    <property type="entry name" value="HELIX-TURN-HELIX DOMAIN-CONTAINING PROTEIN"/>
    <property type="match status" value="1"/>
</dbReference>
<dbReference type="PANTHER" id="PTHR34585">
    <property type="match status" value="1"/>
</dbReference>
<name>L1NGE4_9BACT</name>
<evidence type="ECO:0000313" key="1">
    <source>
        <dbReference type="EMBL" id="EKY02579.1"/>
    </source>
</evidence>
<sequence length="144" mass="16789">MISIVAVLLIRGAKVGRFFTTDIQLTGELNDFSSFSSFVALPICAKACQEQHLCKRNIGLRLILRATRMFHPKKRKMEIVILEKKTFEYLLSNVQRLTEEVDSLARRCNDKRLEKWMDNRQVCEALRIGERTLQTLRSKRVIAY</sequence>
<proteinExistence type="predicted"/>
<dbReference type="Proteomes" id="UP000010433">
    <property type="component" value="Unassembled WGS sequence"/>
</dbReference>
<evidence type="ECO:0000313" key="2">
    <source>
        <dbReference type="Proteomes" id="UP000010433"/>
    </source>
</evidence>
<dbReference type="AlphaFoldDB" id="L1NGE4"/>
<reference evidence="1 2" key="1">
    <citation type="submission" date="2012-05" db="EMBL/GenBank/DDBJ databases">
        <authorList>
            <person name="Weinstock G."/>
            <person name="Sodergren E."/>
            <person name="Lobos E.A."/>
            <person name="Fulton L."/>
            <person name="Fulton R."/>
            <person name="Courtney L."/>
            <person name="Fronick C."/>
            <person name="O'Laughlin M."/>
            <person name="Godfrey J."/>
            <person name="Wilson R.M."/>
            <person name="Miner T."/>
            <person name="Farmer C."/>
            <person name="Delehaunty K."/>
            <person name="Cordes M."/>
            <person name="Minx P."/>
            <person name="Tomlinson C."/>
            <person name="Chen J."/>
            <person name="Wollam A."/>
            <person name="Pepin K.H."/>
            <person name="Bhonagiri V."/>
            <person name="Zhang X."/>
            <person name="Suruliraj S."/>
            <person name="Warren W."/>
            <person name="Mitreva M."/>
            <person name="Mardis E.R."/>
            <person name="Wilson R.K."/>
        </authorList>
    </citation>
    <scope>NUCLEOTIDE SEQUENCE [LARGE SCALE GENOMIC DNA]</scope>
    <source>
        <strain evidence="1 2">F0055</strain>
    </source>
</reference>
<dbReference type="STRING" id="1127699.HMPREF9151_00757"/>
<comment type="caution">
    <text evidence="1">The sequence shown here is derived from an EMBL/GenBank/DDBJ whole genome shotgun (WGS) entry which is preliminary data.</text>
</comment>
<gene>
    <name evidence="1" type="ORF">HMPREF9151_00757</name>
</gene>
<dbReference type="HOGENOM" id="CLU_1800566_0_0_10"/>
<organism evidence="1 2">
    <name type="scientific">Hoylesella saccharolytica F0055</name>
    <dbReference type="NCBI Taxonomy" id="1127699"/>
    <lineage>
        <taxon>Bacteria</taxon>
        <taxon>Pseudomonadati</taxon>
        <taxon>Bacteroidota</taxon>
        <taxon>Bacteroidia</taxon>
        <taxon>Bacteroidales</taxon>
        <taxon>Prevotellaceae</taxon>
        <taxon>Hoylesella</taxon>
    </lineage>
</organism>
<feature type="non-terminal residue" evidence="1">
    <location>
        <position position="144"/>
    </location>
</feature>